<evidence type="ECO:0000313" key="1">
    <source>
        <dbReference type="EMBL" id="RNL63661.1"/>
    </source>
</evidence>
<sequence>MFVYDFIFTAADYAGTTARIYGRGGVEVSESPVILDASGRFSLNLEEGSYYAVTSSPRFGLNNAQTQGVLNLPASIAAGGGGSAVPTLLRGVGATLVPDEPGVNLGLIATPDMDLRTDQFELVDNTLVCLAAGLYEVNLFASCRLDGGVTTPGVIEIKTWISVNNEDKGPAWDYYPVISTWVEESAQRLGCCSVTFPQPFDVGDVIAIGTSAHLVGSAEVASGPFHDALSLSIKPIDH</sequence>
<dbReference type="EMBL" id="RJSE01000006">
    <property type="protein sequence ID" value="RNL63661.1"/>
    <property type="molecule type" value="Genomic_DNA"/>
</dbReference>
<dbReference type="AlphaFoldDB" id="A0A3N0CK57"/>
<name>A0A3N0CK57_9ACTN</name>
<dbReference type="RefSeq" id="WP_123227047.1">
    <property type="nucleotide sequence ID" value="NZ_RJSE01000006.1"/>
</dbReference>
<accession>A0A3N0CK57</accession>
<evidence type="ECO:0000313" key="2">
    <source>
        <dbReference type="Proteomes" id="UP000267128"/>
    </source>
</evidence>
<organism evidence="1 2">
    <name type="scientific">Nocardioides marmoriginsengisoli</name>
    <dbReference type="NCBI Taxonomy" id="661483"/>
    <lineage>
        <taxon>Bacteria</taxon>
        <taxon>Bacillati</taxon>
        <taxon>Actinomycetota</taxon>
        <taxon>Actinomycetes</taxon>
        <taxon>Propionibacteriales</taxon>
        <taxon>Nocardioidaceae</taxon>
        <taxon>Nocardioides</taxon>
    </lineage>
</organism>
<comment type="caution">
    <text evidence="1">The sequence shown here is derived from an EMBL/GenBank/DDBJ whole genome shotgun (WGS) entry which is preliminary data.</text>
</comment>
<keyword evidence="2" id="KW-1185">Reference proteome</keyword>
<protein>
    <submittedName>
        <fullName evidence="1">Uncharacterized protein</fullName>
    </submittedName>
</protein>
<gene>
    <name evidence="1" type="ORF">EFK50_07920</name>
</gene>
<dbReference type="Proteomes" id="UP000267128">
    <property type="component" value="Unassembled WGS sequence"/>
</dbReference>
<reference evidence="1 2" key="1">
    <citation type="submission" date="2018-11" db="EMBL/GenBank/DDBJ databases">
        <authorList>
            <person name="Li F."/>
        </authorList>
    </citation>
    <scope>NUCLEOTIDE SEQUENCE [LARGE SCALE GENOMIC DNA]</scope>
    <source>
        <strain evidence="1 2">Gsoil 097</strain>
    </source>
</reference>
<proteinExistence type="predicted"/>